<comment type="caution">
    <text evidence="2">The sequence shown here is derived from an EMBL/GenBank/DDBJ whole genome shotgun (WGS) entry which is preliminary data.</text>
</comment>
<keyword evidence="1" id="KW-0472">Membrane</keyword>
<feature type="transmembrane region" description="Helical" evidence="1">
    <location>
        <begin position="20"/>
        <end position="36"/>
    </location>
</feature>
<organism evidence="2 3">
    <name type="scientific">Lacihabitans lacunae</name>
    <dbReference type="NCBI Taxonomy" id="1028214"/>
    <lineage>
        <taxon>Bacteria</taxon>
        <taxon>Pseudomonadati</taxon>
        <taxon>Bacteroidota</taxon>
        <taxon>Cytophagia</taxon>
        <taxon>Cytophagales</taxon>
        <taxon>Leadbetterellaceae</taxon>
        <taxon>Lacihabitans</taxon>
    </lineage>
</organism>
<feature type="transmembrane region" description="Helical" evidence="1">
    <location>
        <begin position="117"/>
        <end position="136"/>
    </location>
</feature>
<feature type="transmembrane region" description="Helical" evidence="1">
    <location>
        <begin position="92"/>
        <end position="111"/>
    </location>
</feature>
<evidence type="ECO:0000313" key="3">
    <source>
        <dbReference type="Proteomes" id="UP001595616"/>
    </source>
</evidence>
<accession>A0ABV7YR81</accession>
<gene>
    <name evidence="2" type="ORF">ACFOOI_01750</name>
</gene>
<evidence type="ECO:0000313" key="2">
    <source>
        <dbReference type="EMBL" id="MFC3809366.1"/>
    </source>
</evidence>
<keyword evidence="3" id="KW-1185">Reference proteome</keyword>
<evidence type="ECO:0000256" key="1">
    <source>
        <dbReference type="SAM" id="Phobius"/>
    </source>
</evidence>
<dbReference type="InterPro" id="IPR046289">
    <property type="entry name" value="DUF6326"/>
</dbReference>
<reference evidence="3" key="1">
    <citation type="journal article" date="2019" name="Int. J. Syst. Evol. Microbiol.">
        <title>The Global Catalogue of Microorganisms (GCM) 10K type strain sequencing project: providing services to taxonomists for standard genome sequencing and annotation.</title>
        <authorList>
            <consortium name="The Broad Institute Genomics Platform"/>
            <consortium name="The Broad Institute Genome Sequencing Center for Infectious Disease"/>
            <person name="Wu L."/>
            <person name="Ma J."/>
        </authorList>
    </citation>
    <scope>NUCLEOTIDE SEQUENCE [LARGE SCALE GENOMIC DNA]</scope>
    <source>
        <strain evidence="3">CECT 7956</strain>
    </source>
</reference>
<sequence>MNTQKTPQNTLEDIKVNIKLKLAAFWASFMFLYIYVDHFALYMPKKIAGIIQGKVFVFDISQGFLLAALVSVSIPALMIFLSAALPAKINRGLNITIATILVPYSLFNLAGEAWLHMLYGAVVEVIILCLIIYNAWKWPRVEI</sequence>
<dbReference type="EMBL" id="JBHRYQ010000001">
    <property type="protein sequence ID" value="MFC3809366.1"/>
    <property type="molecule type" value="Genomic_DNA"/>
</dbReference>
<name>A0ABV7YR81_9BACT</name>
<keyword evidence="1" id="KW-1133">Transmembrane helix</keyword>
<proteinExistence type="predicted"/>
<dbReference type="Pfam" id="PF19851">
    <property type="entry name" value="DUF6326"/>
    <property type="match status" value="1"/>
</dbReference>
<keyword evidence="1" id="KW-0812">Transmembrane</keyword>
<protein>
    <submittedName>
        <fullName evidence="2">DUF6326 family protein</fullName>
    </submittedName>
</protein>
<dbReference type="Proteomes" id="UP001595616">
    <property type="component" value="Unassembled WGS sequence"/>
</dbReference>
<feature type="transmembrane region" description="Helical" evidence="1">
    <location>
        <begin position="64"/>
        <end position="85"/>
    </location>
</feature>
<dbReference type="RefSeq" id="WP_379834329.1">
    <property type="nucleotide sequence ID" value="NZ_JBHRYQ010000001.1"/>
</dbReference>